<gene>
    <name evidence="2" type="ORF">A4R43_23800</name>
</gene>
<protein>
    <submittedName>
        <fullName evidence="2">Pyridoxamine 5'-phosphate oxidase</fullName>
    </submittedName>
</protein>
<feature type="domain" description="Pyridoxamine 5'-phosphate oxidase N-terminal" evidence="1">
    <location>
        <begin position="11"/>
        <end position="144"/>
    </location>
</feature>
<dbReference type="InterPro" id="IPR011576">
    <property type="entry name" value="Pyridox_Oxase_N"/>
</dbReference>
<dbReference type="KEGG" id="aab:A4R43_23800"/>
<evidence type="ECO:0000313" key="2">
    <source>
        <dbReference type="EMBL" id="AXB45152.1"/>
    </source>
</evidence>
<proteinExistence type="predicted"/>
<evidence type="ECO:0000313" key="3">
    <source>
        <dbReference type="Proteomes" id="UP000250434"/>
    </source>
</evidence>
<dbReference type="EMBL" id="CP015163">
    <property type="protein sequence ID" value="AXB45152.1"/>
    <property type="molecule type" value="Genomic_DNA"/>
</dbReference>
<dbReference type="Proteomes" id="UP000250434">
    <property type="component" value="Chromosome"/>
</dbReference>
<dbReference type="AlphaFoldDB" id="A0A344LAS8"/>
<evidence type="ECO:0000259" key="1">
    <source>
        <dbReference type="Pfam" id="PF01243"/>
    </source>
</evidence>
<dbReference type="RefSeq" id="WP_236808217.1">
    <property type="nucleotide sequence ID" value="NZ_CP015163.1"/>
</dbReference>
<keyword evidence="3" id="KW-1185">Reference proteome</keyword>
<dbReference type="InterPro" id="IPR012349">
    <property type="entry name" value="Split_barrel_FMN-bd"/>
</dbReference>
<dbReference type="Pfam" id="PF01243">
    <property type="entry name" value="PNPOx_N"/>
    <property type="match status" value="1"/>
</dbReference>
<dbReference type="Gene3D" id="2.30.110.10">
    <property type="entry name" value="Electron Transport, Fmn-binding Protein, Chain A"/>
    <property type="match status" value="1"/>
</dbReference>
<organism evidence="2 3">
    <name type="scientific">Amycolatopsis albispora</name>
    <dbReference type="NCBI Taxonomy" id="1804986"/>
    <lineage>
        <taxon>Bacteria</taxon>
        <taxon>Bacillati</taxon>
        <taxon>Actinomycetota</taxon>
        <taxon>Actinomycetes</taxon>
        <taxon>Pseudonocardiales</taxon>
        <taxon>Pseudonocardiaceae</taxon>
        <taxon>Amycolatopsis</taxon>
    </lineage>
</organism>
<accession>A0A344LAS8</accession>
<reference evidence="2 3" key="1">
    <citation type="submission" date="2016-04" db="EMBL/GenBank/DDBJ databases">
        <title>Complete genome sequence and analysis of deep-sea sediment isolate, Amycolatopsis sp. WP1.</title>
        <authorList>
            <person name="Wang H."/>
            <person name="Chen S."/>
            <person name="Wu Q."/>
        </authorList>
    </citation>
    <scope>NUCLEOTIDE SEQUENCE [LARGE SCALE GENOMIC DNA]</scope>
    <source>
        <strain evidence="2 3">WP1</strain>
    </source>
</reference>
<name>A0A344LAS8_9PSEU</name>
<sequence length="159" mass="18400">MKVESFAEIQPAFFEYVADIGYATMTTVDSRNRPRARVMLAVWEVVEGKPRGWLAAYRTPVKVAHLAKNPHTTFSYWSPRQNAVAIDCVARWDDDPAVRRQVWELYRKGSPPGVGYDPIRFWRGGPDDPEYHVLRLDPWRVQVVRGRDLTSRIWVGDTL</sequence>
<dbReference type="SUPFAM" id="SSF50475">
    <property type="entry name" value="FMN-binding split barrel"/>
    <property type="match status" value="1"/>
</dbReference>